<name>A0A972JKT6_9GAMM</name>
<dbReference type="InterPro" id="IPR016181">
    <property type="entry name" value="Acyl_CoA_acyltransferase"/>
</dbReference>
<evidence type="ECO:0000259" key="1">
    <source>
        <dbReference type="PROSITE" id="PS51186"/>
    </source>
</evidence>
<protein>
    <submittedName>
        <fullName evidence="2">GNAT family N-acetyltransferase</fullName>
    </submittedName>
</protein>
<dbReference type="RefSeq" id="WP_169564187.1">
    <property type="nucleotide sequence ID" value="NZ_JAAXYH010000006.1"/>
</dbReference>
<gene>
    <name evidence="2" type="ORF">HC757_09905</name>
</gene>
<organism evidence="2 3">
    <name type="scientific">Shewanella salipaludis</name>
    <dbReference type="NCBI Taxonomy" id="2723052"/>
    <lineage>
        <taxon>Bacteria</taxon>
        <taxon>Pseudomonadati</taxon>
        <taxon>Pseudomonadota</taxon>
        <taxon>Gammaproteobacteria</taxon>
        <taxon>Alteromonadales</taxon>
        <taxon>Shewanellaceae</taxon>
        <taxon>Shewanella</taxon>
    </lineage>
</organism>
<dbReference type="Proteomes" id="UP000737113">
    <property type="component" value="Unassembled WGS sequence"/>
</dbReference>
<feature type="domain" description="N-acetyltransferase" evidence="1">
    <location>
        <begin position="12"/>
        <end position="156"/>
    </location>
</feature>
<dbReference type="PANTHER" id="PTHR43233">
    <property type="entry name" value="FAMILY N-ACETYLTRANSFERASE, PUTATIVE (AFU_ORTHOLOGUE AFUA_6G03350)-RELATED"/>
    <property type="match status" value="1"/>
</dbReference>
<dbReference type="Pfam" id="PF00583">
    <property type="entry name" value="Acetyltransf_1"/>
    <property type="match status" value="1"/>
</dbReference>
<dbReference type="SUPFAM" id="SSF55729">
    <property type="entry name" value="Acyl-CoA N-acyltransferases (Nat)"/>
    <property type="match status" value="1"/>
</dbReference>
<dbReference type="EMBL" id="JAAXYH010000006">
    <property type="protein sequence ID" value="NMH65484.1"/>
    <property type="molecule type" value="Genomic_DNA"/>
</dbReference>
<dbReference type="InterPro" id="IPR000182">
    <property type="entry name" value="GNAT_dom"/>
</dbReference>
<dbReference type="GO" id="GO:0016747">
    <property type="term" value="F:acyltransferase activity, transferring groups other than amino-acyl groups"/>
    <property type="evidence" value="ECO:0007669"/>
    <property type="project" value="InterPro"/>
</dbReference>
<comment type="caution">
    <text evidence="2">The sequence shown here is derived from an EMBL/GenBank/DDBJ whole genome shotgun (WGS) entry which is preliminary data.</text>
</comment>
<evidence type="ECO:0000313" key="2">
    <source>
        <dbReference type="EMBL" id="NMH65484.1"/>
    </source>
</evidence>
<dbReference type="InterPro" id="IPR053144">
    <property type="entry name" value="Acetyltransferase_Butenolide"/>
</dbReference>
<proteinExistence type="predicted"/>
<dbReference type="CDD" id="cd04301">
    <property type="entry name" value="NAT_SF"/>
    <property type="match status" value="1"/>
</dbReference>
<evidence type="ECO:0000313" key="3">
    <source>
        <dbReference type="Proteomes" id="UP000737113"/>
    </source>
</evidence>
<accession>A0A972JKT6</accession>
<reference evidence="2" key="1">
    <citation type="submission" date="2020-04" db="EMBL/GenBank/DDBJ databases">
        <title>Description of Shewanella salipaludis sp. nov., isolated from a salt marsh.</title>
        <authorList>
            <person name="Park S."/>
            <person name="Yoon J.-H."/>
        </authorList>
    </citation>
    <scope>NUCLEOTIDE SEQUENCE</scope>
    <source>
        <strain evidence="2">SHSM-M6</strain>
    </source>
</reference>
<dbReference type="PANTHER" id="PTHR43233:SF1">
    <property type="entry name" value="FAMILY N-ACETYLTRANSFERASE, PUTATIVE (AFU_ORTHOLOGUE AFUA_6G03350)-RELATED"/>
    <property type="match status" value="1"/>
</dbReference>
<dbReference type="AlphaFoldDB" id="A0A972JKT6"/>
<dbReference type="PROSITE" id="PS51186">
    <property type="entry name" value="GNAT"/>
    <property type="match status" value="1"/>
</dbReference>
<sequence>MDTMNKMPELDVGFSLAEESPLLHELLSLRQTAGQARFNADQFDPDDTAPLYAVSARLGAAREPGSLAKLVGVVSVVEDVHRHLYIQDFIVMPQYQGSGLSRMMLERVLAFAQRRAAPGTCLRIHALGEDERLCHELGFVSSHCANLGPNLSKLLQ</sequence>
<keyword evidence="3" id="KW-1185">Reference proteome</keyword>
<dbReference type="Gene3D" id="3.40.630.30">
    <property type="match status" value="1"/>
</dbReference>